<evidence type="ECO:0000256" key="1">
    <source>
        <dbReference type="SAM" id="Phobius"/>
    </source>
</evidence>
<protein>
    <submittedName>
        <fullName evidence="2">Uncharacterized protein</fullName>
    </submittedName>
</protein>
<comment type="caution">
    <text evidence="2">The sequence shown here is derived from an EMBL/GenBank/DDBJ whole genome shotgun (WGS) entry which is preliminary data.</text>
</comment>
<accession>A0ABP6IMP4</accession>
<name>A0ABP6IMP4_9ACTN</name>
<dbReference type="RefSeq" id="WP_344979607.1">
    <property type="nucleotide sequence ID" value="NZ_BAAAVI010000066.1"/>
</dbReference>
<sequence>MAGTGVLARLILRRDRIWLSLWLVLVAAFVYGTVSTIGTLLPTVDARRCRR</sequence>
<keyword evidence="1" id="KW-1133">Transmembrane helix</keyword>
<dbReference type="Proteomes" id="UP001500831">
    <property type="component" value="Unassembled WGS sequence"/>
</dbReference>
<gene>
    <name evidence="2" type="ORF">GCM10010517_65410</name>
</gene>
<proteinExistence type="predicted"/>
<feature type="transmembrane region" description="Helical" evidence="1">
    <location>
        <begin position="17"/>
        <end position="41"/>
    </location>
</feature>
<keyword evidence="1" id="KW-0472">Membrane</keyword>
<evidence type="ECO:0000313" key="2">
    <source>
        <dbReference type="EMBL" id="GAA2899837.1"/>
    </source>
</evidence>
<keyword evidence="3" id="KW-1185">Reference proteome</keyword>
<evidence type="ECO:0000313" key="3">
    <source>
        <dbReference type="Proteomes" id="UP001500831"/>
    </source>
</evidence>
<reference evidence="3" key="1">
    <citation type="journal article" date="2019" name="Int. J. Syst. Evol. Microbiol.">
        <title>The Global Catalogue of Microorganisms (GCM) 10K type strain sequencing project: providing services to taxonomists for standard genome sequencing and annotation.</title>
        <authorList>
            <consortium name="The Broad Institute Genomics Platform"/>
            <consortium name="The Broad Institute Genome Sequencing Center for Infectious Disease"/>
            <person name="Wu L."/>
            <person name="Ma J."/>
        </authorList>
    </citation>
    <scope>NUCLEOTIDE SEQUENCE [LARGE SCALE GENOMIC DNA]</scope>
    <source>
        <strain evidence="3">JCM 6242</strain>
    </source>
</reference>
<keyword evidence="1" id="KW-0812">Transmembrane</keyword>
<organism evidence="2 3">
    <name type="scientific">Streptosporangium fragile</name>
    <dbReference type="NCBI Taxonomy" id="46186"/>
    <lineage>
        <taxon>Bacteria</taxon>
        <taxon>Bacillati</taxon>
        <taxon>Actinomycetota</taxon>
        <taxon>Actinomycetes</taxon>
        <taxon>Streptosporangiales</taxon>
        <taxon>Streptosporangiaceae</taxon>
        <taxon>Streptosporangium</taxon>
    </lineage>
</organism>
<dbReference type="EMBL" id="BAAAVI010000066">
    <property type="protein sequence ID" value="GAA2899837.1"/>
    <property type="molecule type" value="Genomic_DNA"/>
</dbReference>